<name>W2CC90_9BACT</name>
<feature type="transmembrane region" description="Helical" evidence="1">
    <location>
        <begin position="7"/>
        <end position="28"/>
    </location>
</feature>
<keyword evidence="1" id="KW-1133">Transmembrane helix</keyword>
<comment type="caution">
    <text evidence="2">The sequence shown here is derived from an EMBL/GenBank/DDBJ whole genome shotgun (WGS) entry which is preliminary data.</text>
</comment>
<dbReference type="Proteomes" id="UP000018872">
    <property type="component" value="Unassembled WGS sequence"/>
</dbReference>
<accession>W2CC90</accession>
<evidence type="ECO:0000256" key="1">
    <source>
        <dbReference type="SAM" id="Phobius"/>
    </source>
</evidence>
<sequence>MQRMETISTLHSLFLIVPFTTTLFFAQIV</sequence>
<evidence type="ECO:0000313" key="3">
    <source>
        <dbReference type="Proteomes" id="UP000018872"/>
    </source>
</evidence>
<gene>
    <name evidence="2" type="ORF">T229_07540</name>
</gene>
<proteinExistence type="predicted"/>
<dbReference type="AlphaFoldDB" id="W2CC90"/>
<organism evidence="2 3">
    <name type="scientific">Tannerella sp. oral taxon BU063 isolate Cell 5</name>
    <dbReference type="NCBI Taxonomy" id="1410950"/>
    <lineage>
        <taxon>Bacteria</taxon>
        <taxon>Pseudomonadati</taxon>
        <taxon>Bacteroidota</taxon>
        <taxon>Bacteroidia</taxon>
        <taxon>Bacteroidales</taxon>
        <taxon>Tannerellaceae</taxon>
        <taxon>Tannerella</taxon>
    </lineage>
</organism>
<keyword evidence="1" id="KW-0812">Transmembrane</keyword>
<protein>
    <submittedName>
        <fullName evidence="2">Uncharacterized protein</fullName>
    </submittedName>
</protein>
<keyword evidence="1" id="KW-0472">Membrane</keyword>
<evidence type="ECO:0000313" key="2">
    <source>
        <dbReference type="EMBL" id="ETK04735.1"/>
    </source>
</evidence>
<reference evidence="2 3" key="1">
    <citation type="submission" date="2013-11" db="EMBL/GenBank/DDBJ databases">
        <title>Single cell genomics of uncultured Tannerella BU063 (oral taxon 286).</title>
        <authorList>
            <person name="Beall C.J."/>
            <person name="Campbell A.G."/>
            <person name="Griffen A.L."/>
            <person name="Podar M."/>
            <person name="Leys E.J."/>
        </authorList>
    </citation>
    <scope>NUCLEOTIDE SEQUENCE [LARGE SCALE GENOMIC DNA]</scope>
    <source>
        <strain evidence="2">Cell 5</strain>
    </source>
</reference>
<dbReference type="EMBL" id="AYYC01000620">
    <property type="protein sequence ID" value="ETK04735.1"/>
    <property type="molecule type" value="Genomic_DNA"/>
</dbReference>